<organism evidence="1">
    <name type="scientific">Rhizophagus irregularis (strain DAOM 181602 / DAOM 197198 / MUCL 43194)</name>
    <name type="common">Arbuscular mycorrhizal fungus</name>
    <name type="synonym">Glomus intraradices</name>
    <dbReference type="NCBI Taxonomy" id="747089"/>
    <lineage>
        <taxon>Eukaryota</taxon>
        <taxon>Fungi</taxon>
        <taxon>Fungi incertae sedis</taxon>
        <taxon>Mucoromycota</taxon>
        <taxon>Glomeromycotina</taxon>
        <taxon>Glomeromycetes</taxon>
        <taxon>Glomerales</taxon>
        <taxon>Glomeraceae</taxon>
        <taxon>Rhizophagus</taxon>
    </lineage>
</organism>
<proteinExistence type="predicted"/>
<sequence length="81" mass="9352">MANIAYTIINDITNKKIDISNLYPIFQKLICIQSEKFLHWAISVYSRSEKAAYDAMKTIMRLPSISTLKSYINKSEKCSGW</sequence>
<dbReference type="AlphaFoldDB" id="U9TZP8"/>
<name>U9TZP8_RHIID</name>
<accession>U9TZP8</accession>
<dbReference type="EMBL" id="KI285586">
    <property type="protein sequence ID" value="ESA11818.1"/>
    <property type="molecule type" value="Genomic_DNA"/>
</dbReference>
<dbReference type="HOGENOM" id="CLU_2575071_0_0_1"/>
<gene>
    <name evidence="1" type="ORF">GLOINDRAFT_27852</name>
</gene>
<evidence type="ECO:0000313" key="1">
    <source>
        <dbReference type="EMBL" id="ESA11818.1"/>
    </source>
</evidence>
<reference evidence="1" key="1">
    <citation type="submission" date="2013-07" db="EMBL/GenBank/DDBJ databases">
        <title>The genome of an arbuscular mycorrhizal fungus provides insights into the evolution of the oldest plant symbiosis.</title>
        <authorList>
            <consortium name="DOE Joint Genome Institute"/>
            <person name="Tisserant E."/>
            <person name="Malbreil M."/>
            <person name="Kuo A."/>
            <person name="Kohler A."/>
            <person name="Symeonidi A."/>
            <person name="Balestrini R."/>
            <person name="Charron P."/>
            <person name="Duensing N."/>
            <person name="Frei-dit-Frey N."/>
            <person name="Gianinazzi-Pearson V."/>
            <person name="Gilbert B."/>
            <person name="Handa Y."/>
            <person name="Hijri M."/>
            <person name="Kaul R."/>
            <person name="Kawaguchi M."/>
            <person name="Krajinski F."/>
            <person name="Lammers P."/>
            <person name="Lapierre D."/>
            <person name="Masclaux F.G."/>
            <person name="Murat C."/>
            <person name="Morin E."/>
            <person name="Ndikumana S."/>
            <person name="Pagni M."/>
            <person name="Petitpierre D."/>
            <person name="Requena N."/>
            <person name="Rosikiewicz P."/>
            <person name="Riley R."/>
            <person name="Saito K."/>
            <person name="San Clemente H."/>
            <person name="Shapiro H."/>
            <person name="van Tuinen D."/>
            <person name="Becard G."/>
            <person name="Bonfante P."/>
            <person name="Paszkowski U."/>
            <person name="Shachar-Hill Y."/>
            <person name="Young J.P."/>
            <person name="Sanders I.R."/>
            <person name="Henrissat B."/>
            <person name="Rensing S.A."/>
            <person name="Grigoriev I.V."/>
            <person name="Corradi N."/>
            <person name="Roux C."/>
            <person name="Martin F."/>
        </authorList>
    </citation>
    <scope>NUCLEOTIDE SEQUENCE</scope>
    <source>
        <strain evidence="1">DAOM 197198</strain>
    </source>
</reference>
<protein>
    <submittedName>
        <fullName evidence="1">Uncharacterized protein</fullName>
    </submittedName>
</protein>